<evidence type="ECO:0000313" key="1">
    <source>
        <dbReference type="EMBL" id="SSW99727.1"/>
    </source>
</evidence>
<name>A0A336LUT5_CULSO</name>
<proteinExistence type="predicted"/>
<gene>
    <name evidence="2" type="primary">CSON000562</name>
</gene>
<dbReference type="AlphaFoldDB" id="A0A336LUT5"/>
<protein>
    <submittedName>
        <fullName evidence="2">CSON000562 protein</fullName>
    </submittedName>
</protein>
<reference evidence="2" key="2">
    <citation type="submission" date="2018-07" db="EMBL/GenBank/DDBJ databases">
        <authorList>
            <person name="Quirk P.G."/>
            <person name="Krulwich T.A."/>
        </authorList>
    </citation>
    <scope>NUCLEOTIDE SEQUENCE</scope>
</reference>
<reference evidence="1" key="1">
    <citation type="submission" date="2018-04" db="EMBL/GenBank/DDBJ databases">
        <authorList>
            <person name="Go L.Y."/>
            <person name="Mitchell J.A."/>
        </authorList>
    </citation>
    <scope>NUCLEOTIDE SEQUENCE</scope>
    <source>
        <tissue evidence="1">Whole organism</tissue>
    </source>
</reference>
<dbReference type="VEuPathDB" id="VectorBase:CSON000562"/>
<dbReference type="EMBL" id="UFQT01000108">
    <property type="protein sequence ID" value="SSX20107.1"/>
    <property type="molecule type" value="Genomic_DNA"/>
</dbReference>
<evidence type="ECO:0000313" key="2">
    <source>
        <dbReference type="EMBL" id="SSX20107.1"/>
    </source>
</evidence>
<sequence length="98" mass="10827">MFGKSGNSPLLKLCHSGPFLGKGPPPPASYNVIPSEKISAFVNFVNFHHYSIHSGLSCDYLQPMPSNNGLRCHVFPELHVPILHLTLLSYKNSKLKVI</sequence>
<organism evidence="2">
    <name type="scientific">Culicoides sonorensis</name>
    <name type="common">Biting midge</name>
    <dbReference type="NCBI Taxonomy" id="179676"/>
    <lineage>
        <taxon>Eukaryota</taxon>
        <taxon>Metazoa</taxon>
        <taxon>Ecdysozoa</taxon>
        <taxon>Arthropoda</taxon>
        <taxon>Hexapoda</taxon>
        <taxon>Insecta</taxon>
        <taxon>Pterygota</taxon>
        <taxon>Neoptera</taxon>
        <taxon>Endopterygota</taxon>
        <taxon>Diptera</taxon>
        <taxon>Nematocera</taxon>
        <taxon>Chironomoidea</taxon>
        <taxon>Ceratopogonidae</taxon>
        <taxon>Ceratopogoninae</taxon>
        <taxon>Culicoides</taxon>
        <taxon>Monoculicoides</taxon>
    </lineage>
</organism>
<accession>A0A336LUT5</accession>
<dbReference type="EMBL" id="UFQS01000108">
    <property type="protein sequence ID" value="SSW99727.1"/>
    <property type="molecule type" value="Genomic_DNA"/>
</dbReference>